<dbReference type="EMBL" id="JADKYB010000007">
    <property type="protein sequence ID" value="MBM9505932.1"/>
    <property type="molecule type" value="Genomic_DNA"/>
</dbReference>
<evidence type="ECO:0000313" key="2">
    <source>
        <dbReference type="Proteomes" id="UP000749040"/>
    </source>
</evidence>
<keyword evidence="2" id="KW-1185">Reference proteome</keyword>
<name>A0ABS2TS75_9ACTN</name>
<dbReference type="Pfam" id="PF21790">
    <property type="entry name" value="OGG"/>
    <property type="match status" value="1"/>
</dbReference>
<accession>A0ABS2TS75</accession>
<dbReference type="RefSeq" id="WP_205357791.1">
    <property type="nucleotide sequence ID" value="NZ_JADKYB010000007.1"/>
</dbReference>
<reference evidence="1 2" key="1">
    <citation type="submission" date="2021-01" db="EMBL/GenBank/DDBJ databases">
        <title>Streptomyces acididurans sp. nov., isolated from a peat swamp forest soil.</title>
        <authorList>
            <person name="Chantavorakit T."/>
            <person name="Duangmal K."/>
        </authorList>
    </citation>
    <scope>NUCLEOTIDE SEQUENCE [LARGE SCALE GENOMIC DNA]</scope>
    <source>
        <strain evidence="1 2">KK5PA1</strain>
    </source>
</reference>
<sequence>MLDDDRAELPTREAVLGQAVPFDPERWRKLLPDSGWWPGELDECPREGLWPRVDRRTVFGIAQRAESLEGRRHLLVAALVWGSGTKARSVKRRGRIFERECVAKVDKKLGDALKTLHEKGSSAAYFGFNNNDHQRIAYLGPAFFTKVLYFAGHDSRTDLRPLILDSVVSRTLRQAKAVDGTWPGYGWTTPQYTRYLEVVHEYAERRGVLPDQVEAALFARGKEKGRQKGQ</sequence>
<dbReference type="InterPro" id="IPR048868">
    <property type="entry name" value="OGG-like_put"/>
</dbReference>
<organism evidence="1 2">
    <name type="scientific">Actinacidiphila acididurans</name>
    <dbReference type="NCBI Taxonomy" id="2784346"/>
    <lineage>
        <taxon>Bacteria</taxon>
        <taxon>Bacillati</taxon>
        <taxon>Actinomycetota</taxon>
        <taxon>Actinomycetes</taxon>
        <taxon>Kitasatosporales</taxon>
        <taxon>Streptomycetaceae</taxon>
        <taxon>Actinacidiphila</taxon>
    </lineage>
</organism>
<gene>
    <name evidence="1" type="ORF">ITX44_15490</name>
</gene>
<dbReference type="Proteomes" id="UP000749040">
    <property type="component" value="Unassembled WGS sequence"/>
</dbReference>
<proteinExistence type="predicted"/>
<protein>
    <submittedName>
        <fullName evidence="1">Uncharacterized protein</fullName>
    </submittedName>
</protein>
<comment type="caution">
    <text evidence="1">The sequence shown here is derived from an EMBL/GenBank/DDBJ whole genome shotgun (WGS) entry which is preliminary data.</text>
</comment>
<evidence type="ECO:0000313" key="1">
    <source>
        <dbReference type="EMBL" id="MBM9505932.1"/>
    </source>
</evidence>